<dbReference type="EMBL" id="FNOK01000032">
    <property type="protein sequence ID" value="SDY67822.1"/>
    <property type="molecule type" value="Genomic_DNA"/>
</dbReference>
<dbReference type="Pfam" id="PF19054">
    <property type="entry name" value="DUF5753"/>
    <property type="match status" value="1"/>
</dbReference>
<dbReference type="Gene3D" id="1.10.260.40">
    <property type="entry name" value="lambda repressor-like DNA-binding domains"/>
    <property type="match status" value="1"/>
</dbReference>
<dbReference type="InterPro" id="IPR010982">
    <property type="entry name" value="Lambda_DNA-bd_dom_sf"/>
</dbReference>
<dbReference type="SUPFAM" id="SSF47413">
    <property type="entry name" value="lambda repressor-like DNA-binding domains"/>
    <property type="match status" value="1"/>
</dbReference>
<dbReference type="GO" id="GO:0003677">
    <property type="term" value="F:DNA binding"/>
    <property type="evidence" value="ECO:0007669"/>
    <property type="project" value="InterPro"/>
</dbReference>
<dbReference type="STRING" id="418495.SAMN05216215_103254"/>
<evidence type="ECO:0000313" key="2">
    <source>
        <dbReference type="EMBL" id="SDY67822.1"/>
    </source>
</evidence>
<evidence type="ECO:0000259" key="1">
    <source>
        <dbReference type="PROSITE" id="PS50943"/>
    </source>
</evidence>
<dbReference type="RefSeq" id="WP_093271234.1">
    <property type="nucleotide sequence ID" value="NZ_FNOK01000032.1"/>
</dbReference>
<proteinExistence type="predicted"/>
<dbReference type="PROSITE" id="PS50943">
    <property type="entry name" value="HTH_CROC1"/>
    <property type="match status" value="1"/>
</dbReference>
<gene>
    <name evidence="2" type="ORF">SAMN05216215_103254</name>
</gene>
<dbReference type="Proteomes" id="UP000199529">
    <property type="component" value="Unassembled WGS sequence"/>
</dbReference>
<dbReference type="CDD" id="cd00093">
    <property type="entry name" value="HTH_XRE"/>
    <property type="match status" value="1"/>
</dbReference>
<evidence type="ECO:0000313" key="3">
    <source>
        <dbReference type="Proteomes" id="UP000199529"/>
    </source>
</evidence>
<dbReference type="InterPro" id="IPR043917">
    <property type="entry name" value="DUF5753"/>
</dbReference>
<reference evidence="3" key="1">
    <citation type="submission" date="2016-10" db="EMBL/GenBank/DDBJ databases">
        <authorList>
            <person name="Varghese N."/>
            <person name="Submissions S."/>
        </authorList>
    </citation>
    <scope>NUCLEOTIDE SEQUENCE [LARGE SCALE GENOMIC DNA]</scope>
    <source>
        <strain evidence="3">CGMCC 4.3530</strain>
    </source>
</reference>
<protein>
    <submittedName>
        <fullName evidence="2">Helix-turn-helix domain-containing protein</fullName>
    </submittedName>
</protein>
<sequence length="289" mass="31997">MARARQTLERRQLGLALRRIREESGKTQQAAAEAIGRVRSRIVELEDGKGTLSREDLVGLLDFYGISGDERETVLALGAQARKRQRGRTYTDLLPGAFQRFADLEASATEISSYESGVLPGLLQSPGYVRAVIEECDGVWWDATTDAELEQRIAFRLERQERSLSPAESRSFRFVLTEDSLRAVVGSPEVMREQLQHLAAAIDTRDDLVVQVLEQDASRNPARGGGFTVFGFGDKGSPVGFSSTVFSPSTYHSNEADTTIMLRAFRGIQSLALDRDRSRRLVEQISKGG</sequence>
<name>A0A1H3LTR0_9PSEU</name>
<dbReference type="OrthoDB" id="3436020at2"/>
<dbReference type="InterPro" id="IPR001387">
    <property type="entry name" value="Cro/C1-type_HTH"/>
</dbReference>
<organism evidence="2 3">
    <name type="scientific">Saccharopolyspora shandongensis</name>
    <dbReference type="NCBI Taxonomy" id="418495"/>
    <lineage>
        <taxon>Bacteria</taxon>
        <taxon>Bacillati</taxon>
        <taxon>Actinomycetota</taxon>
        <taxon>Actinomycetes</taxon>
        <taxon>Pseudonocardiales</taxon>
        <taxon>Pseudonocardiaceae</taxon>
        <taxon>Saccharopolyspora</taxon>
    </lineage>
</organism>
<dbReference type="SMART" id="SM00530">
    <property type="entry name" value="HTH_XRE"/>
    <property type="match status" value="1"/>
</dbReference>
<dbReference type="AlphaFoldDB" id="A0A1H3LTR0"/>
<dbReference type="Pfam" id="PF13560">
    <property type="entry name" value="HTH_31"/>
    <property type="match status" value="1"/>
</dbReference>
<feature type="domain" description="HTH cro/C1-type" evidence="1">
    <location>
        <begin position="17"/>
        <end position="71"/>
    </location>
</feature>
<accession>A0A1H3LTR0</accession>
<keyword evidence="3" id="KW-1185">Reference proteome</keyword>